<dbReference type="RefSeq" id="WP_229318036.1">
    <property type="nucleotide sequence ID" value="NZ_AP025184.1"/>
</dbReference>
<evidence type="ECO:0000313" key="5">
    <source>
        <dbReference type="EMBL" id="BDB54293.1"/>
    </source>
</evidence>
<dbReference type="Gene3D" id="3.40.50.720">
    <property type="entry name" value="NAD(P)-binding Rossmann-like Domain"/>
    <property type="match status" value="1"/>
</dbReference>
<comment type="similarity">
    <text evidence="1">Belongs to the Gfo/Idh/MocA family.</text>
</comment>
<sequence>MQKIKTALLSYGMSGKVFHAPFLNLHPGFELQGSWERSKKLIQLDYPEVTSYPSLESVLESDAELIVVNTPVGTHFDYAKQVLLAGKHALVEKAFTTTVAEAQELTALAKAKGLKLAVFQNRRWDSDFKTVQKIVNEKLLGDIVEAEFHFDRFNPILSPKIHKETANAGAGILKDLGPHLIDQALCLFGMPKSVFADIRITRENSIVDDYIDILLYYSDKRVRLKAGFFVREANPSFVLHGKKGSFLKPRGDVQEDELKLEKKPNLTTWGTEPKEKEGLLHTEVNGSIFREKIPTLQGNYYDYFDGVYHSIVENKPEPVTAQEGTHVMQIIEAALESNAQQKVIAID</sequence>
<dbReference type="Gene3D" id="3.30.360.10">
    <property type="entry name" value="Dihydrodipicolinate Reductase, domain 2"/>
    <property type="match status" value="1"/>
</dbReference>
<dbReference type="SUPFAM" id="SSF51735">
    <property type="entry name" value="NAD(P)-binding Rossmann-fold domains"/>
    <property type="match status" value="1"/>
</dbReference>
<feature type="domain" description="GFO/IDH/MocA-like oxidoreductase" evidence="4">
    <location>
        <begin position="128"/>
        <end position="246"/>
    </location>
</feature>
<dbReference type="Pfam" id="PF01408">
    <property type="entry name" value="GFO_IDH_MocA"/>
    <property type="match status" value="1"/>
</dbReference>
<dbReference type="InterPro" id="IPR055170">
    <property type="entry name" value="GFO_IDH_MocA-like_dom"/>
</dbReference>
<dbReference type="PANTHER" id="PTHR43708">
    <property type="entry name" value="CONSERVED EXPRESSED OXIDOREDUCTASE (EUROFUNG)"/>
    <property type="match status" value="1"/>
</dbReference>
<dbReference type="InterPro" id="IPR036291">
    <property type="entry name" value="NAD(P)-bd_dom_sf"/>
</dbReference>
<proteinExistence type="inferred from homology"/>
<protein>
    <submittedName>
        <fullName evidence="5">Oxidoreductase</fullName>
    </submittedName>
</protein>
<accession>A0ABM7V440</accession>
<name>A0ABM7V440_9FLAO</name>
<evidence type="ECO:0000256" key="2">
    <source>
        <dbReference type="ARBA" id="ARBA00023002"/>
    </source>
</evidence>
<dbReference type="InterPro" id="IPR051317">
    <property type="entry name" value="Gfo/Idh/MocA_oxidoreduct"/>
</dbReference>
<reference evidence="5 6" key="2">
    <citation type="journal article" date="2022" name="Microorganisms">
        <title>Complete Genome Sequences of Two Flavobacterium ammonificans Strains and a Flavobacterium ammoniigenes Strain of Ammonifying Bacterioplankton Isolated from Surface River Water.</title>
        <authorList>
            <person name="Suda W."/>
            <person name="Ogata Y."/>
            <person name="Shindo C."/>
            <person name="Watanabe K."/>
        </authorList>
    </citation>
    <scope>NUCLEOTIDE SEQUENCE [LARGE SCALE GENOMIC DNA]</scope>
    <source>
        <strain evidence="5 6">GENT5</strain>
    </source>
</reference>
<organism evidence="5 6">
    <name type="scientific">Flavobacterium ammoniigenes</name>
    <dbReference type="NCBI Taxonomy" id="1751095"/>
    <lineage>
        <taxon>Bacteria</taxon>
        <taxon>Pseudomonadati</taxon>
        <taxon>Bacteroidota</taxon>
        <taxon>Flavobacteriia</taxon>
        <taxon>Flavobacteriales</taxon>
        <taxon>Flavobacteriaceae</taxon>
        <taxon>Flavobacterium</taxon>
    </lineage>
</organism>
<dbReference type="EMBL" id="AP025184">
    <property type="protein sequence ID" value="BDB54293.1"/>
    <property type="molecule type" value="Genomic_DNA"/>
</dbReference>
<keyword evidence="2" id="KW-0560">Oxidoreductase</keyword>
<evidence type="ECO:0000313" key="6">
    <source>
        <dbReference type="Proteomes" id="UP001319867"/>
    </source>
</evidence>
<evidence type="ECO:0000256" key="1">
    <source>
        <dbReference type="ARBA" id="ARBA00010928"/>
    </source>
</evidence>
<evidence type="ECO:0000259" key="4">
    <source>
        <dbReference type="Pfam" id="PF22725"/>
    </source>
</evidence>
<keyword evidence="6" id="KW-1185">Reference proteome</keyword>
<reference evidence="5 6" key="1">
    <citation type="journal article" date="2022" name="Int. J. Syst. Evol. Microbiol.">
        <title>Flavobacterium ammonificans sp. nov. and Flavobacterium ammoniigenes sp. nov., ammonifying bacteria isolated from surface river water.</title>
        <authorList>
            <person name="Watanabe K."/>
            <person name="Kitamura T."/>
            <person name="Ogata Y."/>
            <person name="Shindo C."/>
            <person name="Suda W."/>
        </authorList>
    </citation>
    <scope>NUCLEOTIDE SEQUENCE [LARGE SCALE GENOMIC DNA]</scope>
    <source>
        <strain evidence="5 6">GENT5</strain>
    </source>
</reference>
<dbReference type="PANTHER" id="PTHR43708:SF5">
    <property type="entry name" value="CONSERVED EXPRESSED OXIDOREDUCTASE (EUROFUNG)-RELATED"/>
    <property type="match status" value="1"/>
</dbReference>
<dbReference type="InterPro" id="IPR000683">
    <property type="entry name" value="Gfo/Idh/MocA-like_OxRdtase_N"/>
</dbReference>
<dbReference type="Pfam" id="PF22725">
    <property type="entry name" value="GFO_IDH_MocA_C3"/>
    <property type="match status" value="1"/>
</dbReference>
<gene>
    <name evidence="5" type="ORF">GENT5_05980</name>
</gene>
<evidence type="ECO:0000259" key="3">
    <source>
        <dbReference type="Pfam" id="PF01408"/>
    </source>
</evidence>
<feature type="domain" description="Gfo/Idh/MocA-like oxidoreductase N-terminal" evidence="3">
    <location>
        <begin position="7"/>
        <end position="118"/>
    </location>
</feature>
<dbReference type="Proteomes" id="UP001319867">
    <property type="component" value="Chromosome"/>
</dbReference>